<dbReference type="EMBL" id="JANEYF010001838">
    <property type="protein sequence ID" value="KAJ8956138.1"/>
    <property type="molecule type" value="Genomic_DNA"/>
</dbReference>
<dbReference type="InterPro" id="IPR002472">
    <property type="entry name" value="Palm_thioest"/>
</dbReference>
<evidence type="ECO:0000313" key="2">
    <source>
        <dbReference type="EMBL" id="KAJ8956138.1"/>
    </source>
</evidence>
<sequence length="164" mass="18770">MSFPVPRTNLIYLFYILGDSCCFFFSLGALQKKLNASLPGVHILSLRIGSNIVEDVENGYLMHPDKQIKEACDIINSDPLLSNGFNAIGFSQGGQFLRGLVQRCPSAKVKKFDISRRTTSRSVWSSELWITVSFYLRLFKAPFKSRRLYRIENRILKLLLLMRS</sequence>
<accession>A0AAV8YZE6</accession>
<protein>
    <recommendedName>
        <fullName evidence="4">Palmitoyl-protein thioesterase 1</fullName>
    </recommendedName>
</protein>
<dbReference type="AlphaFoldDB" id="A0AAV8YZE6"/>
<evidence type="ECO:0000256" key="1">
    <source>
        <dbReference type="SAM" id="Phobius"/>
    </source>
</evidence>
<dbReference type="InterPro" id="IPR029058">
    <property type="entry name" value="AB_hydrolase_fold"/>
</dbReference>
<name>A0AAV8YZE6_9CUCU</name>
<dbReference type="Gene3D" id="3.40.50.1820">
    <property type="entry name" value="alpha/beta hydrolase"/>
    <property type="match status" value="1"/>
</dbReference>
<dbReference type="PRINTS" id="PR00414">
    <property type="entry name" value="PPTHIESTRASE"/>
</dbReference>
<comment type="caution">
    <text evidence="2">The sequence shown here is derived from an EMBL/GenBank/DDBJ whole genome shotgun (WGS) entry which is preliminary data.</text>
</comment>
<dbReference type="Pfam" id="PF02089">
    <property type="entry name" value="Palm_thioest"/>
    <property type="match status" value="1"/>
</dbReference>
<proteinExistence type="predicted"/>
<dbReference type="Proteomes" id="UP001162156">
    <property type="component" value="Unassembled WGS sequence"/>
</dbReference>
<dbReference type="SUPFAM" id="SSF53474">
    <property type="entry name" value="alpha/beta-Hydrolases"/>
    <property type="match status" value="1"/>
</dbReference>
<keyword evidence="1" id="KW-0812">Transmembrane</keyword>
<evidence type="ECO:0000313" key="3">
    <source>
        <dbReference type="Proteomes" id="UP001162156"/>
    </source>
</evidence>
<gene>
    <name evidence="2" type="ORF">NQ314_006772</name>
</gene>
<organism evidence="2 3">
    <name type="scientific">Rhamnusium bicolor</name>
    <dbReference type="NCBI Taxonomy" id="1586634"/>
    <lineage>
        <taxon>Eukaryota</taxon>
        <taxon>Metazoa</taxon>
        <taxon>Ecdysozoa</taxon>
        <taxon>Arthropoda</taxon>
        <taxon>Hexapoda</taxon>
        <taxon>Insecta</taxon>
        <taxon>Pterygota</taxon>
        <taxon>Neoptera</taxon>
        <taxon>Endopterygota</taxon>
        <taxon>Coleoptera</taxon>
        <taxon>Polyphaga</taxon>
        <taxon>Cucujiformia</taxon>
        <taxon>Chrysomeloidea</taxon>
        <taxon>Cerambycidae</taxon>
        <taxon>Lepturinae</taxon>
        <taxon>Rhagiini</taxon>
        <taxon>Rhamnusium</taxon>
    </lineage>
</organism>
<keyword evidence="1" id="KW-1133">Transmembrane helix</keyword>
<keyword evidence="1" id="KW-0472">Membrane</keyword>
<reference evidence="2" key="1">
    <citation type="journal article" date="2023" name="Insect Mol. Biol.">
        <title>Genome sequencing provides insights into the evolution of gene families encoding plant cell wall-degrading enzymes in longhorned beetles.</title>
        <authorList>
            <person name="Shin N.R."/>
            <person name="Okamura Y."/>
            <person name="Kirsch R."/>
            <person name="Pauchet Y."/>
        </authorList>
    </citation>
    <scope>NUCLEOTIDE SEQUENCE</scope>
    <source>
        <strain evidence="2">RBIC_L_NR</strain>
    </source>
</reference>
<feature type="transmembrane region" description="Helical" evidence="1">
    <location>
        <begin position="12"/>
        <end position="30"/>
    </location>
</feature>
<keyword evidence="3" id="KW-1185">Reference proteome</keyword>
<dbReference type="GO" id="GO:0098599">
    <property type="term" value="F:palmitoyl hydrolase activity"/>
    <property type="evidence" value="ECO:0007669"/>
    <property type="project" value="InterPro"/>
</dbReference>
<evidence type="ECO:0008006" key="4">
    <source>
        <dbReference type="Google" id="ProtNLM"/>
    </source>
</evidence>